<dbReference type="EMBL" id="BAAANN010000044">
    <property type="protein sequence ID" value="GAA1986492.1"/>
    <property type="molecule type" value="Genomic_DNA"/>
</dbReference>
<keyword evidence="3" id="KW-1185">Reference proteome</keyword>
<evidence type="ECO:0000256" key="1">
    <source>
        <dbReference type="SAM" id="Phobius"/>
    </source>
</evidence>
<sequence>MKIVAFIVLLVSAWLAWGAGSLHEKDPINHTTTPMWILGAVALASLVALFTSKSTAKSRG</sequence>
<comment type="caution">
    <text evidence="2">The sequence shown here is derived from an EMBL/GenBank/DDBJ whole genome shotgun (WGS) entry which is preliminary data.</text>
</comment>
<evidence type="ECO:0000313" key="2">
    <source>
        <dbReference type="EMBL" id="GAA1986492.1"/>
    </source>
</evidence>
<proteinExistence type="predicted"/>
<accession>A0ABN2SGR3</accession>
<protein>
    <recommendedName>
        <fullName evidence="4">MYXO-CTERM domain-containing protein</fullName>
    </recommendedName>
</protein>
<evidence type="ECO:0000313" key="3">
    <source>
        <dbReference type="Proteomes" id="UP001501116"/>
    </source>
</evidence>
<evidence type="ECO:0008006" key="4">
    <source>
        <dbReference type="Google" id="ProtNLM"/>
    </source>
</evidence>
<keyword evidence="1" id="KW-1133">Transmembrane helix</keyword>
<dbReference type="Proteomes" id="UP001501116">
    <property type="component" value="Unassembled WGS sequence"/>
</dbReference>
<reference evidence="2 3" key="1">
    <citation type="journal article" date="2019" name="Int. J. Syst. Evol. Microbiol.">
        <title>The Global Catalogue of Microorganisms (GCM) 10K type strain sequencing project: providing services to taxonomists for standard genome sequencing and annotation.</title>
        <authorList>
            <consortium name="The Broad Institute Genomics Platform"/>
            <consortium name="The Broad Institute Genome Sequencing Center for Infectious Disease"/>
            <person name="Wu L."/>
            <person name="Ma J."/>
        </authorList>
    </citation>
    <scope>NUCLEOTIDE SEQUENCE [LARGE SCALE GENOMIC DNA]</scope>
    <source>
        <strain evidence="2 3">JCM 14545</strain>
    </source>
</reference>
<keyword evidence="1" id="KW-0472">Membrane</keyword>
<gene>
    <name evidence="2" type="ORF">GCM10009754_75530</name>
</gene>
<organism evidence="2 3">
    <name type="scientific">Amycolatopsis minnesotensis</name>
    <dbReference type="NCBI Taxonomy" id="337894"/>
    <lineage>
        <taxon>Bacteria</taxon>
        <taxon>Bacillati</taxon>
        <taxon>Actinomycetota</taxon>
        <taxon>Actinomycetes</taxon>
        <taxon>Pseudonocardiales</taxon>
        <taxon>Pseudonocardiaceae</taxon>
        <taxon>Amycolatopsis</taxon>
    </lineage>
</organism>
<dbReference type="RefSeq" id="WP_344429992.1">
    <property type="nucleotide sequence ID" value="NZ_BAAANN010000044.1"/>
</dbReference>
<keyword evidence="1" id="KW-0812">Transmembrane</keyword>
<feature type="transmembrane region" description="Helical" evidence="1">
    <location>
        <begin position="34"/>
        <end position="51"/>
    </location>
</feature>
<name>A0ABN2SGR3_9PSEU</name>